<comment type="catalytic activity">
    <reaction evidence="1 5">
        <text>a beta-lactam + H2O = a substituted beta-amino acid</text>
        <dbReference type="Rhea" id="RHEA:20401"/>
        <dbReference type="ChEBI" id="CHEBI:15377"/>
        <dbReference type="ChEBI" id="CHEBI:35627"/>
        <dbReference type="ChEBI" id="CHEBI:140347"/>
        <dbReference type="EC" id="3.5.2.6"/>
    </reaction>
</comment>
<feature type="domain" description="Beta-lactamase-related" evidence="7">
    <location>
        <begin position="38"/>
        <end position="350"/>
    </location>
</feature>
<evidence type="ECO:0000313" key="8">
    <source>
        <dbReference type="EMBL" id="TWT49752.1"/>
    </source>
</evidence>
<evidence type="ECO:0000313" key="9">
    <source>
        <dbReference type="Proteomes" id="UP000316598"/>
    </source>
</evidence>
<keyword evidence="4 5" id="KW-0046">Antibiotic resistance</keyword>
<dbReference type="InterPro" id="IPR012338">
    <property type="entry name" value="Beta-lactam/transpept-like"/>
</dbReference>
<organism evidence="8 9">
    <name type="scientific">Rubripirellula amarantea</name>
    <dbReference type="NCBI Taxonomy" id="2527999"/>
    <lineage>
        <taxon>Bacteria</taxon>
        <taxon>Pseudomonadati</taxon>
        <taxon>Planctomycetota</taxon>
        <taxon>Planctomycetia</taxon>
        <taxon>Pirellulales</taxon>
        <taxon>Pirellulaceae</taxon>
        <taxon>Rubripirellula</taxon>
    </lineage>
</organism>
<dbReference type="EMBL" id="SJPI01000003">
    <property type="protein sequence ID" value="TWT49752.1"/>
    <property type="molecule type" value="Genomic_DNA"/>
</dbReference>
<gene>
    <name evidence="8" type="primary">ampC</name>
    <name evidence="8" type="ORF">Pla22_49530</name>
</gene>
<feature type="chain" id="PRO_5022990689" description="Beta-lactamase" evidence="6">
    <location>
        <begin position="25"/>
        <end position="459"/>
    </location>
</feature>
<evidence type="ECO:0000256" key="5">
    <source>
        <dbReference type="RuleBase" id="RU361140"/>
    </source>
</evidence>
<comment type="similarity">
    <text evidence="2 5">Belongs to the class-C beta-lactamase family.</text>
</comment>
<comment type="caution">
    <text evidence="8">The sequence shown here is derived from an EMBL/GenBank/DDBJ whole genome shotgun (WGS) entry which is preliminary data.</text>
</comment>
<dbReference type="RefSeq" id="WP_146517291.1">
    <property type="nucleotide sequence ID" value="NZ_SJPI01000003.1"/>
</dbReference>
<evidence type="ECO:0000256" key="6">
    <source>
        <dbReference type="SAM" id="SignalP"/>
    </source>
</evidence>
<dbReference type="Gene3D" id="3.40.710.10">
    <property type="entry name" value="DD-peptidase/beta-lactamase superfamily"/>
    <property type="match status" value="1"/>
</dbReference>
<evidence type="ECO:0000256" key="4">
    <source>
        <dbReference type="ARBA" id="ARBA00023251"/>
    </source>
</evidence>
<dbReference type="GO" id="GO:0030288">
    <property type="term" value="C:outer membrane-bounded periplasmic space"/>
    <property type="evidence" value="ECO:0007669"/>
    <property type="project" value="InterPro"/>
</dbReference>
<dbReference type="PROSITE" id="PS00336">
    <property type="entry name" value="BETA_LACTAMASE_C"/>
    <property type="match status" value="1"/>
</dbReference>
<dbReference type="GO" id="GO:0046677">
    <property type="term" value="P:response to antibiotic"/>
    <property type="evidence" value="ECO:0007669"/>
    <property type="project" value="UniProtKB-UniRule"/>
</dbReference>
<keyword evidence="6" id="KW-0732">Signal</keyword>
<keyword evidence="3 5" id="KW-0378">Hydrolase</keyword>
<dbReference type="GO" id="GO:0017001">
    <property type="term" value="P:antibiotic catabolic process"/>
    <property type="evidence" value="ECO:0007669"/>
    <property type="project" value="InterPro"/>
</dbReference>
<evidence type="ECO:0000256" key="2">
    <source>
        <dbReference type="ARBA" id="ARBA00007840"/>
    </source>
</evidence>
<keyword evidence="9" id="KW-1185">Reference proteome</keyword>
<evidence type="ECO:0000256" key="3">
    <source>
        <dbReference type="ARBA" id="ARBA00022801"/>
    </source>
</evidence>
<dbReference type="Pfam" id="PF00144">
    <property type="entry name" value="Beta-lactamase"/>
    <property type="match status" value="1"/>
</dbReference>
<dbReference type="InterPro" id="IPR001586">
    <property type="entry name" value="Beta-lactam_class-C_AS"/>
</dbReference>
<proteinExistence type="inferred from homology"/>
<name>A0A5C5WIU9_9BACT</name>
<dbReference type="InterPro" id="IPR001466">
    <property type="entry name" value="Beta-lactam-related"/>
</dbReference>
<sequence length="459" mass="50587" precursor="true">MRFASTVVRLLVFILPLGMTSVQGEELTEEIVSEMAGKLVEDNVVDGLSVGFLQGDRYGTYHFGRTSRSGRQPNNLTVYELGSISKLFTSLLVADAVVQGKIKLTDTIEADNKAGIKLPSYQGTGISWLDVCVHRSGLPRLPGDYQPASMNDPYRNYNSNEASKFLARHQLARQPGETQEYSNFAVSVLGYMIAELNHSDYETLLRDRIAKPLRMDDCTVTLSDAQKKRFARPHHPVGKGVQVWNFADLPGAGGIRSTLKDMMRFAKATIDPPDGPVGEAIELAWKQHSPADQSGSAMGLGWMIHPDGMTRWHNGETGGSHSIIVVNRELKVAVIVLANTAPGDTVDQLAMELVARTVPSHSPRDQPTEPDPSDANLERLVGRYQLAPTFVFDVSVQGDRVMVGITNQPTQEVFSDSPTMWSYRGVDAKLEFHFRGKGPAYALTLHQNGIKQKAKRIRD</sequence>
<reference evidence="8 9" key="1">
    <citation type="submission" date="2019-02" db="EMBL/GenBank/DDBJ databases">
        <title>Deep-cultivation of Planctomycetes and their phenomic and genomic characterization uncovers novel biology.</title>
        <authorList>
            <person name="Wiegand S."/>
            <person name="Jogler M."/>
            <person name="Boedeker C."/>
            <person name="Pinto D."/>
            <person name="Vollmers J."/>
            <person name="Rivas-Marin E."/>
            <person name="Kohn T."/>
            <person name="Peeters S.H."/>
            <person name="Heuer A."/>
            <person name="Rast P."/>
            <person name="Oberbeckmann S."/>
            <person name="Bunk B."/>
            <person name="Jeske O."/>
            <person name="Meyerdierks A."/>
            <person name="Storesund J.E."/>
            <person name="Kallscheuer N."/>
            <person name="Luecker S."/>
            <person name="Lage O.M."/>
            <person name="Pohl T."/>
            <person name="Merkel B.J."/>
            <person name="Hornburger P."/>
            <person name="Mueller R.-W."/>
            <person name="Bruemmer F."/>
            <person name="Labrenz M."/>
            <person name="Spormann A.M."/>
            <person name="Op Den Camp H."/>
            <person name="Overmann J."/>
            <person name="Amann R."/>
            <person name="Jetten M.S.M."/>
            <person name="Mascher T."/>
            <person name="Medema M.H."/>
            <person name="Devos D.P."/>
            <person name="Kaster A.-K."/>
            <person name="Ovreas L."/>
            <person name="Rohde M."/>
            <person name="Galperin M.Y."/>
            <person name="Jogler C."/>
        </authorList>
    </citation>
    <scope>NUCLEOTIDE SEQUENCE [LARGE SCALE GENOMIC DNA]</scope>
    <source>
        <strain evidence="8 9">Pla22</strain>
    </source>
</reference>
<dbReference type="AlphaFoldDB" id="A0A5C5WIU9"/>
<dbReference type="OrthoDB" id="9803467at2"/>
<dbReference type="GO" id="GO:0008800">
    <property type="term" value="F:beta-lactamase activity"/>
    <property type="evidence" value="ECO:0007669"/>
    <property type="project" value="UniProtKB-UniRule"/>
</dbReference>
<evidence type="ECO:0000259" key="7">
    <source>
        <dbReference type="Pfam" id="PF00144"/>
    </source>
</evidence>
<dbReference type="SUPFAM" id="SSF56601">
    <property type="entry name" value="beta-lactamase/transpeptidase-like"/>
    <property type="match status" value="1"/>
</dbReference>
<feature type="signal peptide" evidence="6">
    <location>
        <begin position="1"/>
        <end position="24"/>
    </location>
</feature>
<accession>A0A5C5WIU9</accession>
<dbReference type="InterPro" id="IPR050491">
    <property type="entry name" value="AmpC-like"/>
</dbReference>
<protein>
    <recommendedName>
        <fullName evidence="5">Beta-lactamase</fullName>
        <ecNumber evidence="5">3.5.2.6</ecNumber>
    </recommendedName>
</protein>
<evidence type="ECO:0000256" key="1">
    <source>
        <dbReference type="ARBA" id="ARBA00001526"/>
    </source>
</evidence>
<dbReference type="Proteomes" id="UP000316598">
    <property type="component" value="Unassembled WGS sequence"/>
</dbReference>
<dbReference type="EC" id="3.5.2.6" evidence="5"/>
<dbReference type="PANTHER" id="PTHR46825">
    <property type="entry name" value="D-ALANYL-D-ALANINE-CARBOXYPEPTIDASE/ENDOPEPTIDASE AMPH"/>
    <property type="match status" value="1"/>
</dbReference>
<dbReference type="PANTHER" id="PTHR46825:SF8">
    <property type="entry name" value="BETA-LACTAMASE-RELATED"/>
    <property type="match status" value="1"/>
</dbReference>